<accession>A0A9W4DYW2</accession>
<organism evidence="1 2">
    <name type="scientific">Actinacidiphila cocklensis</name>
    <dbReference type="NCBI Taxonomy" id="887465"/>
    <lineage>
        <taxon>Bacteria</taxon>
        <taxon>Bacillati</taxon>
        <taxon>Actinomycetota</taxon>
        <taxon>Actinomycetes</taxon>
        <taxon>Kitasatosporales</taxon>
        <taxon>Streptomycetaceae</taxon>
        <taxon>Actinacidiphila</taxon>
    </lineage>
</organism>
<evidence type="ECO:0000313" key="1">
    <source>
        <dbReference type="EMBL" id="CAG6398691.1"/>
    </source>
</evidence>
<dbReference type="AlphaFoldDB" id="A0A9W4DYW2"/>
<reference evidence="1" key="1">
    <citation type="submission" date="2021-05" db="EMBL/GenBank/DDBJ databases">
        <authorList>
            <person name="Arsene-Ploetze F."/>
        </authorList>
    </citation>
    <scope>NUCLEOTIDE SEQUENCE</scope>
    <source>
        <strain evidence="1">DSM 42138</strain>
    </source>
</reference>
<dbReference type="Proteomes" id="UP001152519">
    <property type="component" value="Unassembled WGS sequence"/>
</dbReference>
<comment type="caution">
    <text evidence="1">The sequence shown here is derived from an EMBL/GenBank/DDBJ whole genome shotgun (WGS) entry which is preliminary data.</text>
</comment>
<dbReference type="SUPFAM" id="SSF53756">
    <property type="entry name" value="UDP-Glycosyltransferase/glycogen phosphorylase"/>
    <property type="match status" value="1"/>
</dbReference>
<dbReference type="EMBL" id="CAJSLV010000107">
    <property type="protein sequence ID" value="CAG6398691.1"/>
    <property type="molecule type" value="Genomic_DNA"/>
</dbReference>
<dbReference type="RefSeq" id="WP_251500370.1">
    <property type="nucleotide sequence ID" value="NZ_CAJSLV010000107.1"/>
</dbReference>
<keyword evidence="2" id="KW-1185">Reference proteome</keyword>
<sequence length="412" mass="44460">MSALRTIGQVPGAQQRQYLTVVGCKKVLVVAHTVTYVQRLLDVLALLEGDFRVQVVFTAPPHVFGDEVPALLARLGCAVVPWDEAVRMEFDLALAAGRLGVEELRAPLITMPHGAAHLKLVVGTKDPGVAGMRRVDLMPAGRLPAAVVLPHRDELSELRRHCPEAVPCAEVVGDPVHDRISASLPLRPAFRRALGLSDGMTLVVAASTWGPWSSFSRFEALLPRLMGELPRDSHRVAVLMHPNVYSGHGAWQVRSWMARCRQAGIALVPPDADWRSMLIAADVVIGDHGSSTMYATLTEAALLLTGPPAQEVNPASPAAALALAVPALSPGHPLLEQLEYAAAERRDGERTDERAAVAARITSEPGLFARKMRALMYRVMGLGSPAHPPVTRLLPEPPGWEQLVWGTDRESA</sequence>
<gene>
    <name evidence="1" type="ORF">SCOCK_730018</name>
</gene>
<protein>
    <submittedName>
        <fullName evidence="1">Uncharacterized protein</fullName>
    </submittedName>
</protein>
<proteinExistence type="predicted"/>
<name>A0A9W4DYW2_9ACTN</name>
<evidence type="ECO:0000313" key="2">
    <source>
        <dbReference type="Proteomes" id="UP001152519"/>
    </source>
</evidence>